<dbReference type="Gene3D" id="3.40.50.720">
    <property type="entry name" value="NAD(P)-binding Rossmann-like Domain"/>
    <property type="match status" value="1"/>
</dbReference>
<sequence length="238" mass="23966">MSVRSEPVSAPGAGRTVLVTGGSSGLGAAVVTAVAAAGGRPLVLDRQAPADGVPWVECDLADTRSAEAATRELAERVGGLDGVVTAAGIDVPGRLADVPGETWERIIAVDLLATAAVVRAALPFLVASRGAVVTVASTLGVKAVSDATAYCAAKFGVVGFTRALAAEMAGTVGVTLLIPGGMRTAFFDERDPQYRPGADAILNEPADTAAAVMFALSQPAGCAIREMVVCADQETSYP</sequence>
<dbReference type="PROSITE" id="PS00061">
    <property type="entry name" value="ADH_SHORT"/>
    <property type="match status" value="1"/>
</dbReference>
<evidence type="ECO:0000256" key="2">
    <source>
        <dbReference type="RuleBase" id="RU000363"/>
    </source>
</evidence>
<dbReference type="Proteomes" id="UP000643165">
    <property type="component" value="Unassembled WGS sequence"/>
</dbReference>
<dbReference type="SUPFAM" id="SSF51735">
    <property type="entry name" value="NAD(P)-binding Rossmann-fold domains"/>
    <property type="match status" value="1"/>
</dbReference>
<dbReference type="EMBL" id="BOPB01000014">
    <property type="protein sequence ID" value="GIJ22611.1"/>
    <property type="molecule type" value="Genomic_DNA"/>
</dbReference>
<dbReference type="PRINTS" id="PR00080">
    <property type="entry name" value="SDRFAMILY"/>
</dbReference>
<dbReference type="PRINTS" id="PR00081">
    <property type="entry name" value="GDHRDH"/>
</dbReference>
<protein>
    <submittedName>
        <fullName evidence="3">Short-chain dehydrogenase</fullName>
    </submittedName>
</protein>
<dbReference type="InterPro" id="IPR036291">
    <property type="entry name" value="NAD(P)-bd_dom_sf"/>
</dbReference>
<keyword evidence="4" id="KW-1185">Reference proteome</keyword>
<comment type="caution">
    <text evidence="3">The sequence shown here is derived from an EMBL/GenBank/DDBJ whole genome shotgun (WGS) entry which is preliminary data.</text>
</comment>
<dbReference type="InterPro" id="IPR020904">
    <property type="entry name" value="Sc_DH/Rdtase_CS"/>
</dbReference>
<comment type="similarity">
    <text evidence="1 2">Belongs to the short-chain dehydrogenases/reductases (SDR) family.</text>
</comment>
<evidence type="ECO:0000313" key="4">
    <source>
        <dbReference type="Proteomes" id="UP000643165"/>
    </source>
</evidence>
<name>A0ABQ4IXV2_9ACTN</name>
<evidence type="ECO:0000256" key="1">
    <source>
        <dbReference type="ARBA" id="ARBA00006484"/>
    </source>
</evidence>
<dbReference type="InterPro" id="IPR002347">
    <property type="entry name" value="SDR_fam"/>
</dbReference>
<accession>A0ABQ4IXV2</accession>
<reference evidence="3 4" key="1">
    <citation type="submission" date="2021-01" db="EMBL/GenBank/DDBJ databases">
        <title>Whole genome shotgun sequence of Verrucosispora lutea NBRC 106530.</title>
        <authorList>
            <person name="Komaki H."/>
            <person name="Tamura T."/>
        </authorList>
    </citation>
    <scope>NUCLEOTIDE SEQUENCE [LARGE SCALE GENOMIC DNA]</scope>
    <source>
        <strain evidence="3 4">NBRC 106530</strain>
    </source>
</reference>
<dbReference type="Pfam" id="PF00106">
    <property type="entry name" value="adh_short"/>
    <property type="match status" value="1"/>
</dbReference>
<organism evidence="3 4">
    <name type="scientific">Micromonospora lutea</name>
    <dbReference type="NCBI Taxonomy" id="419825"/>
    <lineage>
        <taxon>Bacteria</taxon>
        <taxon>Bacillati</taxon>
        <taxon>Actinomycetota</taxon>
        <taxon>Actinomycetes</taxon>
        <taxon>Micromonosporales</taxon>
        <taxon>Micromonosporaceae</taxon>
        <taxon>Micromonospora</taxon>
    </lineage>
</organism>
<proteinExistence type="inferred from homology"/>
<dbReference type="PANTHER" id="PTHR42760">
    <property type="entry name" value="SHORT-CHAIN DEHYDROGENASES/REDUCTASES FAMILY MEMBER"/>
    <property type="match status" value="1"/>
</dbReference>
<evidence type="ECO:0000313" key="3">
    <source>
        <dbReference type="EMBL" id="GIJ22611.1"/>
    </source>
</evidence>
<gene>
    <name evidence="3" type="ORF">Vlu01_32350</name>
</gene>
<dbReference type="CDD" id="cd05233">
    <property type="entry name" value="SDR_c"/>
    <property type="match status" value="1"/>
</dbReference>